<keyword evidence="4 6" id="KW-0378">Hydrolase</keyword>
<keyword evidence="5 6" id="KW-0694">RNA-binding</keyword>
<protein>
    <recommendedName>
        <fullName evidence="6 7">Ribonuclease P protein component</fullName>
        <shortName evidence="6">RNase P protein</shortName>
        <shortName evidence="6">RNaseP protein</shortName>
        <ecNumber evidence="6 7">3.1.26.5</ecNumber>
    </recommendedName>
    <alternativeName>
        <fullName evidence="6">Protein C5</fullName>
    </alternativeName>
</protein>
<dbReference type="GO" id="GO:0000049">
    <property type="term" value="F:tRNA binding"/>
    <property type="evidence" value="ECO:0007669"/>
    <property type="project" value="UniProtKB-UniRule"/>
</dbReference>
<dbReference type="NCBIfam" id="TIGR00188">
    <property type="entry name" value="rnpA"/>
    <property type="match status" value="1"/>
</dbReference>
<dbReference type="PANTHER" id="PTHR33992:SF1">
    <property type="entry name" value="RIBONUCLEASE P PROTEIN COMPONENT"/>
    <property type="match status" value="1"/>
</dbReference>
<evidence type="ECO:0000256" key="5">
    <source>
        <dbReference type="ARBA" id="ARBA00022884"/>
    </source>
</evidence>
<comment type="subunit">
    <text evidence="6">Consists of a catalytic RNA component (M1 or rnpB) and a protein subunit.</text>
</comment>
<proteinExistence type="inferred from homology"/>
<keyword evidence="3 6" id="KW-0255">Endonuclease</keyword>
<dbReference type="GO" id="GO:0001682">
    <property type="term" value="P:tRNA 5'-leader removal"/>
    <property type="evidence" value="ECO:0007669"/>
    <property type="project" value="UniProtKB-UniRule"/>
</dbReference>
<feature type="compositionally biased region" description="Gly residues" evidence="8">
    <location>
        <begin position="145"/>
        <end position="154"/>
    </location>
</feature>
<dbReference type="GO" id="GO:0030677">
    <property type="term" value="C:ribonuclease P complex"/>
    <property type="evidence" value="ECO:0007669"/>
    <property type="project" value="TreeGrafter"/>
</dbReference>
<keyword evidence="1 6" id="KW-0819">tRNA processing</keyword>
<dbReference type="Gene3D" id="3.30.230.10">
    <property type="match status" value="1"/>
</dbReference>
<dbReference type="PANTHER" id="PTHR33992">
    <property type="entry name" value="RIBONUCLEASE P PROTEIN COMPONENT"/>
    <property type="match status" value="1"/>
</dbReference>
<organism evidence="9">
    <name type="scientific">uncultured Thermomicrobiales bacterium</name>
    <dbReference type="NCBI Taxonomy" id="1645740"/>
    <lineage>
        <taxon>Bacteria</taxon>
        <taxon>Pseudomonadati</taxon>
        <taxon>Thermomicrobiota</taxon>
        <taxon>Thermomicrobia</taxon>
        <taxon>Thermomicrobiales</taxon>
        <taxon>environmental samples</taxon>
    </lineage>
</organism>
<dbReference type="HAMAP" id="MF_00227">
    <property type="entry name" value="RNase_P"/>
    <property type="match status" value="1"/>
</dbReference>
<dbReference type="GO" id="GO:0004526">
    <property type="term" value="F:ribonuclease P activity"/>
    <property type="evidence" value="ECO:0007669"/>
    <property type="project" value="UniProtKB-UniRule"/>
</dbReference>
<dbReference type="Pfam" id="PF00825">
    <property type="entry name" value="Ribonuclease_P"/>
    <property type="match status" value="1"/>
</dbReference>
<dbReference type="InterPro" id="IPR020568">
    <property type="entry name" value="Ribosomal_Su5_D2-typ_SF"/>
</dbReference>
<sequence>MALPVLLDSPTPRLPDSVVVERDLRLRRESEVRRARARGRSFADGPLVARVLVNQTEPRQNRYAVVAGKKVGKSVQRNRLKRLVREVIRHLHPRLVPGHDVVVVVRGTVEEMPGLAVAEATLQRIVTKAGLLPPATEDDPAAGASGSGKKAGAG</sequence>
<comment type="catalytic activity">
    <reaction evidence="6">
        <text>Endonucleolytic cleavage of RNA, removing 5'-extranucleotides from tRNA precursor.</text>
        <dbReference type="EC" id="3.1.26.5"/>
    </reaction>
</comment>
<evidence type="ECO:0000256" key="3">
    <source>
        <dbReference type="ARBA" id="ARBA00022759"/>
    </source>
</evidence>
<evidence type="ECO:0000256" key="8">
    <source>
        <dbReference type="SAM" id="MobiDB-lite"/>
    </source>
</evidence>
<dbReference type="SUPFAM" id="SSF54211">
    <property type="entry name" value="Ribosomal protein S5 domain 2-like"/>
    <property type="match status" value="1"/>
</dbReference>
<evidence type="ECO:0000313" key="9">
    <source>
        <dbReference type="EMBL" id="CAA9562152.1"/>
    </source>
</evidence>
<keyword evidence="2 6" id="KW-0540">Nuclease</keyword>
<comment type="similarity">
    <text evidence="6">Belongs to the RnpA family.</text>
</comment>
<dbReference type="InterPro" id="IPR014721">
    <property type="entry name" value="Ribsml_uS5_D2-typ_fold_subgr"/>
</dbReference>
<reference evidence="9" key="1">
    <citation type="submission" date="2020-02" db="EMBL/GenBank/DDBJ databases">
        <authorList>
            <person name="Meier V. D."/>
        </authorList>
    </citation>
    <scope>NUCLEOTIDE SEQUENCE</scope>
    <source>
        <strain evidence="9">AVDCRST_MAG73</strain>
    </source>
</reference>
<evidence type="ECO:0000256" key="2">
    <source>
        <dbReference type="ARBA" id="ARBA00022722"/>
    </source>
</evidence>
<comment type="function">
    <text evidence="6">RNaseP catalyzes the removal of the 5'-leader sequence from pre-tRNA to produce the mature 5'-terminus. It can also cleave other RNA substrates such as 4.5S RNA. The protein component plays an auxiliary but essential role in vivo by binding to the 5'-leader sequence and broadening the substrate specificity of the ribozyme.</text>
</comment>
<dbReference type="EC" id="3.1.26.5" evidence="6 7"/>
<name>A0A6J4V0T4_9BACT</name>
<evidence type="ECO:0000256" key="7">
    <source>
        <dbReference type="NCBIfam" id="TIGR00188"/>
    </source>
</evidence>
<dbReference type="GO" id="GO:0042781">
    <property type="term" value="F:3'-tRNA processing endoribonuclease activity"/>
    <property type="evidence" value="ECO:0007669"/>
    <property type="project" value="TreeGrafter"/>
</dbReference>
<dbReference type="AlphaFoldDB" id="A0A6J4V0T4"/>
<feature type="region of interest" description="Disordered" evidence="8">
    <location>
        <begin position="132"/>
        <end position="154"/>
    </location>
</feature>
<accession>A0A6J4V0T4</accession>
<evidence type="ECO:0000256" key="4">
    <source>
        <dbReference type="ARBA" id="ARBA00022801"/>
    </source>
</evidence>
<evidence type="ECO:0000256" key="6">
    <source>
        <dbReference type="HAMAP-Rule" id="MF_00227"/>
    </source>
</evidence>
<gene>
    <name evidence="6" type="primary">rnpA</name>
    <name evidence="9" type="ORF">AVDCRST_MAG73-3813</name>
</gene>
<dbReference type="InterPro" id="IPR000100">
    <property type="entry name" value="RNase_P"/>
</dbReference>
<evidence type="ECO:0000256" key="1">
    <source>
        <dbReference type="ARBA" id="ARBA00022694"/>
    </source>
</evidence>
<dbReference type="EMBL" id="CADCWE010000251">
    <property type="protein sequence ID" value="CAA9562152.1"/>
    <property type="molecule type" value="Genomic_DNA"/>
</dbReference>